<gene>
    <name evidence="2" type="ORF">GCM10023143_11340</name>
</gene>
<dbReference type="Gene3D" id="3.40.720.10">
    <property type="entry name" value="Alkaline Phosphatase, subunit A"/>
    <property type="match status" value="1"/>
</dbReference>
<dbReference type="SUPFAM" id="SSF53649">
    <property type="entry name" value="Alkaline phosphatase-like"/>
    <property type="match status" value="1"/>
</dbReference>
<dbReference type="Pfam" id="PF00884">
    <property type="entry name" value="Sulfatase"/>
    <property type="match status" value="1"/>
</dbReference>
<feature type="domain" description="Sulfatase N-terminal" evidence="1">
    <location>
        <begin position="13"/>
        <end position="107"/>
    </location>
</feature>
<dbReference type="PANTHER" id="PTHR43751:SF1">
    <property type="entry name" value="SULFATASE ATSG-RELATED"/>
    <property type="match status" value="1"/>
</dbReference>
<evidence type="ECO:0000313" key="2">
    <source>
        <dbReference type="EMBL" id="GAA4305816.1"/>
    </source>
</evidence>
<dbReference type="EMBL" id="BAABFN010000002">
    <property type="protein sequence ID" value="GAA4305816.1"/>
    <property type="molecule type" value="Genomic_DNA"/>
</dbReference>
<accession>A0ABP8FKC1</accession>
<proteinExistence type="predicted"/>
<dbReference type="InterPro" id="IPR017850">
    <property type="entry name" value="Alkaline_phosphatase_core_sf"/>
</dbReference>
<keyword evidence="3" id="KW-1185">Reference proteome</keyword>
<dbReference type="PANTHER" id="PTHR43751">
    <property type="entry name" value="SULFATASE"/>
    <property type="match status" value="1"/>
</dbReference>
<name>A0ABP8FKC1_9BACT</name>
<organism evidence="2 3">
    <name type="scientific">Compostibacter hankyongensis</name>
    <dbReference type="NCBI Taxonomy" id="1007089"/>
    <lineage>
        <taxon>Bacteria</taxon>
        <taxon>Pseudomonadati</taxon>
        <taxon>Bacteroidota</taxon>
        <taxon>Chitinophagia</taxon>
        <taxon>Chitinophagales</taxon>
        <taxon>Chitinophagaceae</taxon>
        <taxon>Compostibacter</taxon>
    </lineage>
</organism>
<evidence type="ECO:0000313" key="3">
    <source>
        <dbReference type="Proteomes" id="UP001501207"/>
    </source>
</evidence>
<protein>
    <recommendedName>
        <fullName evidence="1">Sulfatase N-terminal domain-containing protein</fullName>
    </recommendedName>
</protein>
<dbReference type="Proteomes" id="UP001501207">
    <property type="component" value="Unassembled WGS sequence"/>
</dbReference>
<dbReference type="InterPro" id="IPR000917">
    <property type="entry name" value="Sulfatase_N"/>
</dbReference>
<reference evidence="3" key="1">
    <citation type="journal article" date="2019" name="Int. J. Syst. Evol. Microbiol.">
        <title>The Global Catalogue of Microorganisms (GCM) 10K type strain sequencing project: providing services to taxonomists for standard genome sequencing and annotation.</title>
        <authorList>
            <consortium name="The Broad Institute Genomics Platform"/>
            <consortium name="The Broad Institute Genome Sequencing Center for Infectious Disease"/>
            <person name="Wu L."/>
            <person name="Ma J."/>
        </authorList>
    </citation>
    <scope>NUCLEOTIDE SEQUENCE [LARGE SCALE GENOMIC DNA]</scope>
    <source>
        <strain evidence="3">JCM 17664</strain>
    </source>
</reference>
<dbReference type="InterPro" id="IPR052701">
    <property type="entry name" value="GAG_Ulvan_Degrading_Sulfatases"/>
</dbReference>
<comment type="caution">
    <text evidence="2">The sequence shown here is derived from an EMBL/GenBank/DDBJ whole genome shotgun (WGS) entry which is preliminary data.</text>
</comment>
<evidence type="ECO:0000259" key="1">
    <source>
        <dbReference type="Pfam" id="PF00884"/>
    </source>
</evidence>
<sequence length="329" mass="37449">MPPYLPDTKEAKSDFLDYAVEINWFDMQVGRALEALKKEGELDNTLIIFMGDNGMPFPRAKAFSFEAGVHTPLAILWKDHIKNPGRTVNDLVCAVDILPTILEAAGVKDTISNTQGKSLLNIFENGRSGVTDPARKYVFFGRERHSDARWHTLGYPERAVRTDHYLYVWNLKPERYPAGAPKKIVRDTLDWAYEDIDGSPTKTYMIQHRDDPSLSQSIEVPSKSAGSAKQAENSISLFNLSFGKFPEEMLYDIQKDPYCLYNLAGDPHYDKIKAHLSSVLKQKLKETHDPRLGETPDVWESYRRYGPMREFPRPAWADSIINKSHVVGK</sequence>